<dbReference type="EMBL" id="JAEHOE010000055">
    <property type="protein sequence ID" value="KAG2491174.1"/>
    <property type="molecule type" value="Genomic_DNA"/>
</dbReference>
<organism evidence="1 2">
    <name type="scientific">Edaphochlamys debaryana</name>
    <dbReference type="NCBI Taxonomy" id="47281"/>
    <lineage>
        <taxon>Eukaryota</taxon>
        <taxon>Viridiplantae</taxon>
        <taxon>Chlorophyta</taxon>
        <taxon>core chlorophytes</taxon>
        <taxon>Chlorophyceae</taxon>
        <taxon>CS clade</taxon>
        <taxon>Chlamydomonadales</taxon>
        <taxon>Chlamydomonadales incertae sedis</taxon>
        <taxon>Edaphochlamys</taxon>
    </lineage>
</organism>
<accession>A0A835XWM2</accession>
<sequence>MDRHPLLVTYLQPQPSSRATAFQRRTSSMHAKTAAIHTQPGEPAAAAVAAAPYGPAYGLRGGGFGLGGPSMIPATSTFSRLGSTLAWGAYPGLDPMSVRTIRRDLVNTAAAISGSIGYEDIVAEAGAADEYRAQLARVRARLASARAGMPSVLPSQDREVYLSRPIRRPAGPGSGPGAAAGTPSPLLAAAAAEVTAAAAAAELRAAAAGVGSQGGAGRLSSTGAGAGAGLGLGLGGKLGSTGAGLGLRSAAPPPKISIVGYGSTAPGSYRYTTLEDTRRLIESTRPYTAVPVRAG</sequence>
<reference evidence="1" key="1">
    <citation type="journal article" date="2020" name="bioRxiv">
        <title>Comparative genomics of Chlamydomonas.</title>
        <authorList>
            <person name="Craig R.J."/>
            <person name="Hasan A.R."/>
            <person name="Ness R.W."/>
            <person name="Keightley P.D."/>
        </authorList>
    </citation>
    <scope>NUCLEOTIDE SEQUENCE</scope>
    <source>
        <strain evidence="1">CCAP 11/70</strain>
    </source>
</reference>
<name>A0A835XWM2_9CHLO</name>
<gene>
    <name evidence="1" type="ORF">HYH03_010385</name>
</gene>
<keyword evidence="2" id="KW-1185">Reference proteome</keyword>
<proteinExistence type="predicted"/>
<dbReference type="AlphaFoldDB" id="A0A835XWM2"/>
<evidence type="ECO:0000313" key="1">
    <source>
        <dbReference type="EMBL" id="KAG2491174.1"/>
    </source>
</evidence>
<protein>
    <submittedName>
        <fullName evidence="1">Uncharacterized protein</fullName>
    </submittedName>
</protein>
<dbReference type="Proteomes" id="UP000612055">
    <property type="component" value="Unassembled WGS sequence"/>
</dbReference>
<evidence type="ECO:0000313" key="2">
    <source>
        <dbReference type="Proteomes" id="UP000612055"/>
    </source>
</evidence>
<comment type="caution">
    <text evidence="1">The sequence shown here is derived from an EMBL/GenBank/DDBJ whole genome shotgun (WGS) entry which is preliminary data.</text>
</comment>
<dbReference type="OrthoDB" id="552758at2759"/>